<evidence type="ECO:0000313" key="1">
    <source>
        <dbReference type="EMBL" id="CAH1963690.1"/>
    </source>
</evidence>
<protein>
    <submittedName>
        <fullName evidence="1">Uncharacterized protein</fullName>
    </submittedName>
</protein>
<gene>
    <name evidence="1" type="ORF">ACAOBT_LOCUS5345</name>
</gene>
<dbReference type="OrthoDB" id="10549296at2759"/>
<evidence type="ECO:0000313" key="2">
    <source>
        <dbReference type="Proteomes" id="UP001152888"/>
    </source>
</evidence>
<reference evidence="1" key="1">
    <citation type="submission" date="2022-03" db="EMBL/GenBank/DDBJ databases">
        <authorList>
            <person name="Sayadi A."/>
        </authorList>
    </citation>
    <scope>NUCLEOTIDE SEQUENCE</scope>
</reference>
<dbReference type="Proteomes" id="UP001152888">
    <property type="component" value="Unassembled WGS sequence"/>
</dbReference>
<comment type="caution">
    <text evidence="1">The sequence shown here is derived from an EMBL/GenBank/DDBJ whole genome shotgun (WGS) entry which is preliminary data.</text>
</comment>
<sequence>MNPVAILVEHRLYFLVFSRSVTSHLKKSIPCVTEGILRNSLENRGACCFGSPLSSQNACLSSAFSGEETKKSPGGHIWAVGRLRKRWDADLGQVDVHNKGGVSRGVVVVQLPVGCDVLSDPADP</sequence>
<proteinExistence type="predicted"/>
<dbReference type="AlphaFoldDB" id="A0A9P0JYE9"/>
<keyword evidence="2" id="KW-1185">Reference proteome</keyword>
<dbReference type="EMBL" id="CAKOFQ010006709">
    <property type="protein sequence ID" value="CAH1963690.1"/>
    <property type="molecule type" value="Genomic_DNA"/>
</dbReference>
<organism evidence="1 2">
    <name type="scientific">Acanthoscelides obtectus</name>
    <name type="common">Bean weevil</name>
    <name type="synonym">Bruchus obtectus</name>
    <dbReference type="NCBI Taxonomy" id="200917"/>
    <lineage>
        <taxon>Eukaryota</taxon>
        <taxon>Metazoa</taxon>
        <taxon>Ecdysozoa</taxon>
        <taxon>Arthropoda</taxon>
        <taxon>Hexapoda</taxon>
        <taxon>Insecta</taxon>
        <taxon>Pterygota</taxon>
        <taxon>Neoptera</taxon>
        <taxon>Endopterygota</taxon>
        <taxon>Coleoptera</taxon>
        <taxon>Polyphaga</taxon>
        <taxon>Cucujiformia</taxon>
        <taxon>Chrysomeloidea</taxon>
        <taxon>Chrysomelidae</taxon>
        <taxon>Bruchinae</taxon>
        <taxon>Bruchini</taxon>
        <taxon>Acanthoscelides</taxon>
    </lineage>
</organism>
<accession>A0A9P0JYE9</accession>
<name>A0A9P0JYE9_ACAOB</name>